<dbReference type="AlphaFoldDB" id="A0A921GBA1"/>
<dbReference type="PROSITE" id="PS51679">
    <property type="entry name" value="SAM_MT_C5"/>
    <property type="match status" value="1"/>
</dbReference>
<dbReference type="CDD" id="cd00315">
    <property type="entry name" value="Cyt_C5_DNA_methylase"/>
    <property type="match status" value="1"/>
</dbReference>
<dbReference type="GO" id="GO:0032259">
    <property type="term" value="P:methylation"/>
    <property type="evidence" value="ECO:0007669"/>
    <property type="project" value="UniProtKB-KW"/>
</dbReference>
<evidence type="ECO:0000256" key="4">
    <source>
        <dbReference type="ARBA" id="ARBA00022691"/>
    </source>
</evidence>
<dbReference type="Pfam" id="PF00145">
    <property type="entry name" value="DNA_methylase"/>
    <property type="match status" value="1"/>
</dbReference>
<dbReference type="InterPro" id="IPR031303">
    <property type="entry name" value="C5_meth_CS"/>
</dbReference>
<dbReference type="PANTHER" id="PTHR10629:SF52">
    <property type="entry name" value="DNA (CYTOSINE-5)-METHYLTRANSFERASE 1"/>
    <property type="match status" value="1"/>
</dbReference>
<evidence type="ECO:0000256" key="6">
    <source>
        <dbReference type="PROSITE-ProRule" id="PRU01016"/>
    </source>
</evidence>
<gene>
    <name evidence="8" type="ORF">K8V91_05925</name>
</gene>
<dbReference type="EMBL" id="DYWV01000202">
    <property type="protein sequence ID" value="HJF40444.1"/>
    <property type="molecule type" value="Genomic_DNA"/>
</dbReference>
<evidence type="ECO:0000256" key="7">
    <source>
        <dbReference type="RuleBase" id="RU000416"/>
    </source>
</evidence>
<dbReference type="PROSITE" id="PS00095">
    <property type="entry name" value="C5_MTASE_2"/>
    <property type="match status" value="1"/>
</dbReference>
<evidence type="ECO:0000256" key="3">
    <source>
        <dbReference type="ARBA" id="ARBA00022679"/>
    </source>
</evidence>
<dbReference type="GO" id="GO:0009307">
    <property type="term" value="P:DNA restriction-modification system"/>
    <property type="evidence" value="ECO:0007669"/>
    <property type="project" value="UniProtKB-KW"/>
</dbReference>
<reference evidence="8" key="1">
    <citation type="journal article" date="2021" name="PeerJ">
        <title>Extensive microbial diversity within the chicken gut microbiome revealed by metagenomics and culture.</title>
        <authorList>
            <person name="Gilroy R."/>
            <person name="Ravi A."/>
            <person name="Getino M."/>
            <person name="Pursley I."/>
            <person name="Horton D.L."/>
            <person name="Alikhan N.F."/>
            <person name="Baker D."/>
            <person name="Gharbi K."/>
            <person name="Hall N."/>
            <person name="Watson M."/>
            <person name="Adriaenssens E.M."/>
            <person name="Foster-Nyarko E."/>
            <person name="Jarju S."/>
            <person name="Secka A."/>
            <person name="Antonio M."/>
            <person name="Oren A."/>
            <person name="Chaudhuri R.R."/>
            <person name="La Ragione R."/>
            <person name="Hildebrand F."/>
            <person name="Pallen M.J."/>
        </authorList>
    </citation>
    <scope>NUCLEOTIDE SEQUENCE</scope>
    <source>
        <strain evidence="8">CHK193-16274</strain>
    </source>
</reference>
<reference evidence="8" key="2">
    <citation type="submission" date="2021-09" db="EMBL/GenBank/DDBJ databases">
        <authorList>
            <person name="Gilroy R."/>
        </authorList>
    </citation>
    <scope>NUCLEOTIDE SEQUENCE</scope>
    <source>
        <strain evidence="8">CHK193-16274</strain>
    </source>
</reference>
<dbReference type="InterPro" id="IPR029063">
    <property type="entry name" value="SAM-dependent_MTases_sf"/>
</dbReference>
<dbReference type="InterPro" id="IPR001525">
    <property type="entry name" value="C5_MeTfrase"/>
</dbReference>
<evidence type="ECO:0000256" key="5">
    <source>
        <dbReference type="ARBA" id="ARBA00022747"/>
    </source>
</evidence>
<proteinExistence type="inferred from homology"/>
<dbReference type="Gene3D" id="3.40.50.150">
    <property type="entry name" value="Vaccinia Virus protein VP39"/>
    <property type="match status" value="1"/>
</dbReference>
<keyword evidence="2 6" id="KW-0489">Methyltransferase</keyword>
<evidence type="ECO:0000313" key="9">
    <source>
        <dbReference type="Proteomes" id="UP000749320"/>
    </source>
</evidence>
<keyword evidence="3 6" id="KW-0808">Transferase</keyword>
<dbReference type="EC" id="2.1.1.37" evidence="1"/>
<keyword evidence="4 6" id="KW-0949">S-adenosyl-L-methionine</keyword>
<dbReference type="Proteomes" id="UP000749320">
    <property type="component" value="Unassembled WGS sequence"/>
</dbReference>
<keyword evidence="5" id="KW-0680">Restriction system</keyword>
<evidence type="ECO:0000256" key="1">
    <source>
        <dbReference type="ARBA" id="ARBA00011975"/>
    </source>
</evidence>
<sequence length="345" mass="39470">MKNKIIDLFCGCGGLSLGFEKAGFEVAYAIDMWNKAIETYNHNHVDKVAECRDIHELTNEELKKINADGDIVGVIGGPPCQGFSKVGTRDVNDPRNHLYLEYCRVVEQISPEFFVLENVEGLLTLCKGMFRDDIVKRFGDLGYKVEFQPVCAADYGVPQNRHRVFFVGMKKKSFVFPKKLDYVVTSKDAICDLVPLSMENGMDELHPYATEPQNDYQREMRGNVSMVANHQITNHTQKTIDIISMVPDGGTIYDLPDEYWEVRKYRKGFERMPSFRPCHTVDTGHRNYFHYSENRIPSARENARLQSFPDSYVFLGTKTDQYKEIGNAVPPVLAYHIAKAIKEQL</sequence>
<accession>A0A921GBA1</accession>
<dbReference type="GO" id="GO:0003677">
    <property type="term" value="F:DNA binding"/>
    <property type="evidence" value="ECO:0007669"/>
    <property type="project" value="TreeGrafter"/>
</dbReference>
<dbReference type="GO" id="GO:0044027">
    <property type="term" value="P:negative regulation of gene expression via chromosomal CpG island methylation"/>
    <property type="evidence" value="ECO:0007669"/>
    <property type="project" value="TreeGrafter"/>
</dbReference>
<dbReference type="PRINTS" id="PR00105">
    <property type="entry name" value="C5METTRFRASE"/>
</dbReference>
<dbReference type="NCBIfam" id="TIGR00675">
    <property type="entry name" value="dcm"/>
    <property type="match status" value="1"/>
</dbReference>
<dbReference type="InterPro" id="IPR050390">
    <property type="entry name" value="C5-Methyltransferase"/>
</dbReference>
<protein>
    <recommendedName>
        <fullName evidence="1">DNA (cytosine-5-)-methyltransferase</fullName>
        <ecNumber evidence="1">2.1.1.37</ecNumber>
    </recommendedName>
</protein>
<organism evidence="8 9">
    <name type="scientific">Thomasclavelia spiroformis</name>
    <dbReference type="NCBI Taxonomy" id="29348"/>
    <lineage>
        <taxon>Bacteria</taxon>
        <taxon>Bacillati</taxon>
        <taxon>Bacillota</taxon>
        <taxon>Erysipelotrichia</taxon>
        <taxon>Erysipelotrichales</taxon>
        <taxon>Coprobacillaceae</taxon>
        <taxon>Thomasclavelia</taxon>
    </lineage>
</organism>
<dbReference type="SUPFAM" id="SSF53335">
    <property type="entry name" value="S-adenosyl-L-methionine-dependent methyltransferases"/>
    <property type="match status" value="1"/>
</dbReference>
<dbReference type="Gene3D" id="3.90.120.10">
    <property type="entry name" value="DNA Methylase, subunit A, domain 2"/>
    <property type="match status" value="1"/>
</dbReference>
<name>A0A921GBA1_9FIRM</name>
<comment type="caution">
    <text evidence="8">The sequence shown here is derived from an EMBL/GenBank/DDBJ whole genome shotgun (WGS) entry which is preliminary data.</text>
</comment>
<dbReference type="PANTHER" id="PTHR10629">
    <property type="entry name" value="CYTOSINE-SPECIFIC METHYLTRANSFERASE"/>
    <property type="match status" value="1"/>
</dbReference>
<evidence type="ECO:0000313" key="8">
    <source>
        <dbReference type="EMBL" id="HJF40444.1"/>
    </source>
</evidence>
<dbReference type="GO" id="GO:0003886">
    <property type="term" value="F:DNA (cytosine-5-)-methyltransferase activity"/>
    <property type="evidence" value="ECO:0007669"/>
    <property type="project" value="UniProtKB-EC"/>
</dbReference>
<evidence type="ECO:0000256" key="2">
    <source>
        <dbReference type="ARBA" id="ARBA00022603"/>
    </source>
</evidence>
<comment type="similarity">
    <text evidence="6 7">Belongs to the class I-like SAM-binding methyltransferase superfamily. C5-methyltransferase family.</text>
</comment>
<feature type="active site" evidence="6">
    <location>
        <position position="80"/>
    </location>
</feature>